<dbReference type="RefSeq" id="XP_010774707.1">
    <property type="nucleotide sequence ID" value="XM_010776405.1"/>
</dbReference>
<dbReference type="GeneID" id="104949961"/>
<dbReference type="GO" id="GO:0071797">
    <property type="term" value="C:LUBAC complex"/>
    <property type="evidence" value="ECO:0007669"/>
    <property type="project" value="InterPro"/>
</dbReference>
<feature type="domain" description="RNF31 C-terminal" evidence="2">
    <location>
        <begin position="54"/>
        <end position="109"/>
    </location>
</feature>
<sequence length="109" mass="12298">MHFSCSQCRYQFCSGCNNPYHKTICKMPRCNCNGLHAHHPRDCLFYLRDWEPPRLQALLQKRAVEFNTDPSNGAQTDACGVMEQKDEAGRPIDSPCGHQTQPGQAGLCE</sequence>
<evidence type="ECO:0000313" key="3">
    <source>
        <dbReference type="Proteomes" id="UP000504611"/>
    </source>
</evidence>
<dbReference type="PANTHER" id="PTHR16004:SF5">
    <property type="entry name" value="E3 UBIQUITIN-PROTEIN LIGASE RNF31"/>
    <property type="match status" value="1"/>
</dbReference>
<dbReference type="PANTHER" id="PTHR16004">
    <property type="entry name" value="RING FINGER PROTEIN 31-RELATED"/>
    <property type="match status" value="1"/>
</dbReference>
<gene>
    <name evidence="4" type="primary">LOC104949961</name>
</gene>
<dbReference type="GO" id="GO:0070530">
    <property type="term" value="F:K63-linked polyubiquitin modification-dependent protein binding"/>
    <property type="evidence" value="ECO:0007669"/>
    <property type="project" value="TreeGrafter"/>
</dbReference>
<dbReference type="OrthoDB" id="9978677at2759"/>
<dbReference type="Pfam" id="PF18091">
    <property type="entry name" value="E3_UbLigase_RBR"/>
    <property type="match status" value="1"/>
</dbReference>
<dbReference type="GO" id="GO:1990450">
    <property type="term" value="F:linear polyubiquitin binding"/>
    <property type="evidence" value="ECO:0007669"/>
    <property type="project" value="TreeGrafter"/>
</dbReference>
<keyword evidence="3" id="KW-1185">Reference proteome</keyword>
<evidence type="ECO:0000313" key="4">
    <source>
        <dbReference type="RefSeq" id="XP_010774707.1"/>
    </source>
</evidence>
<dbReference type="InterPro" id="IPR041031">
    <property type="entry name" value="RNF31_C"/>
</dbReference>
<evidence type="ECO:0000256" key="1">
    <source>
        <dbReference type="SAM" id="MobiDB-lite"/>
    </source>
</evidence>
<name>A0A6I9NDS1_9TELE</name>
<dbReference type="GO" id="GO:0061630">
    <property type="term" value="F:ubiquitin protein ligase activity"/>
    <property type="evidence" value="ECO:0007669"/>
    <property type="project" value="TreeGrafter"/>
</dbReference>
<accession>A0A6I9NDS1</accession>
<reference evidence="4" key="1">
    <citation type="submission" date="2025-08" db="UniProtKB">
        <authorList>
            <consortium name="RefSeq"/>
        </authorList>
    </citation>
    <scope>IDENTIFICATION</scope>
    <source>
        <tissue evidence="4">Muscle</tissue>
    </source>
</reference>
<dbReference type="AlphaFoldDB" id="A0A6I9NDS1"/>
<dbReference type="GO" id="GO:0097039">
    <property type="term" value="P:protein linear polyubiquitination"/>
    <property type="evidence" value="ECO:0007669"/>
    <property type="project" value="TreeGrafter"/>
</dbReference>
<protein>
    <submittedName>
        <fullName evidence="4">E3 ubiquitin-protein ligase RNF31</fullName>
    </submittedName>
</protein>
<dbReference type="Pfam" id="PF22191">
    <property type="entry name" value="IBR_1"/>
    <property type="match status" value="1"/>
</dbReference>
<feature type="region of interest" description="Disordered" evidence="1">
    <location>
        <begin position="68"/>
        <end position="109"/>
    </location>
</feature>
<dbReference type="Proteomes" id="UP000504611">
    <property type="component" value="Unplaced"/>
</dbReference>
<proteinExistence type="predicted"/>
<dbReference type="GO" id="GO:0036435">
    <property type="term" value="F:K48-linked polyubiquitin modification-dependent protein binding"/>
    <property type="evidence" value="ECO:0007669"/>
    <property type="project" value="TreeGrafter"/>
</dbReference>
<dbReference type="InterPro" id="IPR026254">
    <property type="entry name" value="RNF31-like"/>
</dbReference>
<dbReference type="KEGG" id="ncc:104949961"/>
<organism evidence="3 4">
    <name type="scientific">Notothenia coriiceps</name>
    <name type="common">black rockcod</name>
    <dbReference type="NCBI Taxonomy" id="8208"/>
    <lineage>
        <taxon>Eukaryota</taxon>
        <taxon>Metazoa</taxon>
        <taxon>Chordata</taxon>
        <taxon>Craniata</taxon>
        <taxon>Vertebrata</taxon>
        <taxon>Euteleostomi</taxon>
        <taxon>Actinopterygii</taxon>
        <taxon>Neopterygii</taxon>
        <taxon>Teleostei</taxon>
        <taxon>Neoteleostei</taxon>
        <taxon>Acanthomorphata</taxon>
        <taxon>Eupercaria</taxon>
        <taxon>Perciformes</taxon>
        <taxon>Notothenioidei</taxon>
        <taxon>Nototheniidae</taxon>
        <taxon>Notothenia</taxon>
    </lineage>
</organism>
<evidence type="ECO:0000259" key="2">
    <source>
        <dbReference type="Pfam" id="PF18091"/>
    </source>
</evidence>